<evidence type="ECO:0000256" key="10">
    <source>
        <dbReference type="SAM" id="MobiDB-lite"/>
    </source>
</evidence>
<evidence type="ECO:0000256" key="4">
    <source>
        <dbReference type="ARBA" id="ARBA00022525"/>
    </source>
</evidence>
<evidence type="ECO:0000256" key="7">
    <source>
        <dbReference type="ARBA" id="ARBA00023157"/>
    </source>
</evidence>
<feature type="signal peptide" evidence="11">
    <location>
        <begin position="1"/>
        <end position="23"/>
    </location>
</feature>
<evidence type="ECO:0000256" key="3">
    <source>
        <dbReference type="ARBA" id="ARBA00010031"/>
    </source>
</evidence>
<feature type="region of interest" description="Disordered" evidence="10">
    <location>
        <begin position="93"/>
        <end position="234"/>
    </location>
</feature>
<keyword evidence="5" id="KW-0472">Membrane</keyword>
<keyword evidence="5" id="KW-0336">GPI-anchor</keyword>
<keyword evidence="5" id="KW-0325">Glycoprotein</keyword>
<gene>
    <name evidence="13" type="ORF">VMCG_07842</name>
</gene>
<dbReference type="PROSITE" id="PS52012">
    <property type="entry name" value="CFEM"/>
    <property type="match status" value="1"/>
</dbReference>
<evidence type="ECO:0000259" key="12">
    <source>
        <dbReference type="PROSITE" id="PS52012"/>
    </source>
</evidence>
<feature type="domain" description="CFEM" evidence="12">
    <location>
        <begin position="1"/>
        <end position="114"/>
    </location>
</feature>
<evidence type="ECO:0000256" key="9">
    <source>
        <dbReference type="PROSITE-ProRule" id="PRU01356"/>
    </source>
</evidence>
<sequence length="270" mass="26887">MKFSPVTLLGFAAAIAASSPGLSKVPACALSCIETLVPEHTPCSTDDVSCICNYQQKLQDNGVECVVDACGIEKAMDEVLPCFLEICGGSEAPPPGGGKPHGVGKGPGEGKPSGAGKPPAGVQASGGGDLHDDEVPGGGGQGPAEEEQGVDEGDEGDDEGDEGEDEGDEGDEEGDEGDEEDLGDEEDDDEDVDEDEGEGDEDEGDEEEVIGAGGAPSEGVTETEMTDESPAAEALPASTYVTAGASRAVNIAGSAAGIAAMAGLTVLAVF</sequence>
<feature type="compositionally biased region" description="Gly residues" evidence="10">
    <location>
        <begin position="98"/>
        <end position="113"/>
    </location>
</feature>
<keyword evidence="6 11" id="KW-0732">Signal</keyword>
<comment type="caution">
    <text evidence="13">The sequence shown here is derived from an EMBL/GenBank/DDBJ whole genome shotgun (WGS) entry which is preliminary data.</text>
</comment>
<comment type="subcellular location">
    <subcellularLocation>
        <location evidence="1">Membrane</location>
        <topology evidence="1">Lipid-anchor</topology>
        <topology evidence="1">GPI-anchor</topology>
    </subcellularLocation>
    <subcellularLocation>
        <location evidence="2">Secreted</location>
    </subcellularLocation>
</comment>
<accession>A0A423VZU0</accession>
<feature type="compositionally biased region" description="Acidic residues" evidence="10">
    <location>
        <begin position="144"/>
        <end position="209"/>
    </location>
</feature>
<evidence type="ECO:0000313" key="14">
    <source>
        <dbReference type="Proteomes" id="UP000283895"/>
    </source>
</evidence>
<evidence type="ECO:0000256" key="6">
    <source>
        <dbReference type="ARBA" id="ARBA00022729"/>
    </source>
</evidence>
<evidence type="ECO:0000256" key="11">
    <source>
        <dbReference type="SAM" id="SignalP"/>
    </source>
</evidence>
<feature type="binding site" description="axial binding residue" evidence="9">
    <location>
        <position position="47"/>
    </location>
    <ligand>
        <name>heme</name>
        <dbReference type="ChEBI" id="CHEBI:30413"/>
    </ligand>
    <ligandPart>
        <name>Fe</name>
        <dbReference type="ChEBI" id="CHEBI:18248"/>
    </ligandPart>
</feature>
<dbReference type="GO" id="GO:0005576">
    <property type="term" value="C:extracellular region"/>
    <property type="evidence" value="ECO:0007669"/>
    <property type="project" value="UniProtKB-SubCell"/>
</dbReference>
<evidence type="ECO:0000256" key="1">
    <source>
        <dbReference type="ARBA" id="ARBA00004589"/>
    </source>
</evidence>
<keyword evidence="9" id="KW-0479">Metal-binding</keyword>
<dbReference type="AlphaFoldDB" id="A0A423VZU0"/>
<keyword evidence="9" id="KW-0349">Heme</keyword>
<dbReference type="STRING" id="356882.A0A423VZU0"/>
<evidence type="ECO:0000313" key="13">
    <source>
        <dbReference type="EMBL" id="ROV96514.1"/>
    </source>
</evidence>
<evidence type="ECO:0000256" key="2">
    <source>
        <dbReference type="ARBA" id="ARBA00004613"/>
    </source>
</evidence>
<feature type="disulfide bond" evidence="9">
    <location>
        <begin position="43"/>
        <end position="50"/>
    </location>
</feature>
<dbReference type="InterPro" id="IPR008427">
    <property type="entry name" value="Extracellular_membr_CFEM_dom"/>
</dbReference>
<dbReference type="EMBL" id="LKEA01000032">
    <property type="protein sequence ID" value="ROV96514.1"/>
    <property type="molecule type" value="Genomic_DNA"/>
</dbReference>
<keyword evidence="9" id="KW-0408">Iron</keyword>
<dbReference type="GO" id="GO:0046872">
    <property type="term" value="F:metal ion binding"/>
    <property type="evidence" value="ECO:0007669"/>
    <property type="project" value="UniProtKB-UniRule"/>
</dbReference>
<name>A0A423VZU0_9PEZI</name>
<comment type="caution">
    <text evidence="9">Lacks conserved residue(s) required for the propagation of feature annotation.</text>
</comment>
<keyword evidence="7 9" id="KW-1015">Disulfide bond</keyword>
<keyword evidence="8" id="KW-0449">Lipoprotein</keyword>
<dbReference type="GO" id="GO:0098552">
    <property type="term" value="C:side of membrane"/>
    <property type="evidence" value="ECO:0007669"/>
    <property type="project" value="UniProtKB-KW"/>
</dbReference>
<protein>
    <recommendedName>
        <fullName evidence="12">CFEM domain-containing protein</fullName>
    </recommendedName>
</protein>
<keyword evidence="4" id="KW-0964">Secreted</keyword>
<evidence type="ECO:0000256" key="5">
    <source>
        <dbReference type="ARBA" id="ARBA00022622"/>
    </source>
</evidence>
<reference evidence="13 14" key="1">
    <citation type="submission" date="2015-09" db="EMBL/GenBank/DDBJ databases">
        <title>Host preference determinants of Valsa canker pathogens revealed by comparative genomics.</title>
        <authorList>
            <person name="Yin Z."/>
            <person name="Huang L."/>
        </authorList>
    </citation>
    <scope>NUCLEOTIDE SEQUENCE [LARGE SCALE GENOMIC DNA]</scope>
    <source>
        <strain evidence="13 14">03-1</strain>
    </source>
</reference>
<dbReference type="Pfam" id="PF05730">
    <property type="entry name" value="CFEM"/>
    <property type="match status" value="1"/>
</dbReference>
<organism evidence="13 14">
    <name type="scientific">Cytospora schulzeri</name>
    <dbReference type="NCBI Taxonomy" id="448051"/>
    <lineage>
        <taxon>Eukaryota</taxon>
        <taxon>Fungi</taxon>
        <taxon>Dikarya</taxon>
        <taxon>Ascomycota</taxon>
        <taxon>Pezizomycotina</taxon>
        <taxon>Sordariomycetes</taxon>
        <taxon>Sordariomycetidae</taxon>
        <taxon>Diaporthales</taxon>
        <taxon>Cytosporaceae</taxon>
        <taxon>Cytospora</taxon>
    </lineage>
</organism>
<dbReference type="OrthoDB" id="3767534at2759"/>
<evidence type="ECO:0000256" key="8">
    <source>
        <dbReference type="ARBA" id="ARBA00023288"/>
    </source>
</evidence>
<keyword evidence="14" id="KW-1185">Reference proteome</keyword>
<dbReference type="Proteomes" id="UP000283895">
    <property type="component" value="Unassembled WGS sequence"/>
</dbReference>
<dbReference type="SMART" id="SM00747">
    <property type="entry name" value="CFEM"/>
    <property type="match status" value="1"/>
</dbReference>
<comment type="similarity">
    <text evidence="3">Belongs to the RBT5 family.</text>
</comment>
<proteinExistence type="inferred from homology"/>
<feature type="chain" id="PRO_5019458973" description="CFEM domain-containing protein" evidence="11">
    <location>
        <begin position="24"/>
        <end position="270"/>
    </location>
</feature>